<dbReference type="InterPro" id="IPR011701">
    <property type="entry name" value="MFS"/>
</dbReference>
<dbReference type="InParanoid" id="A0A1J7IK29"/>
<dbReference type="Gene3D" id="1.20.1250.20">
    <property type="entry name" value="MFS general substrate transporter like domains"/>
    <property type="match status" value="1"/>
</dbReference>
<feature type="transmembrane region" description="Helical" evidence="6">
    <location>
        <begin position="323"/>
        <end position="342"/>
    </location>
</feature>
<dbReference type="GO" id="GO:0005886">
    <property type="term" value="C:plasma membrane"/>
    <property type="evidence" value="ECO:0007669"/>
    <property type="project" value="TreeGrafter"/>
</dbReference>
<feature type="transmembrane region" description="Helical" evidence="6">
    <location>
        <begin position="243"/>
        <end position="263"/>
    </location>
</feature>
<sequence length="581" mass="63073">MVSRPIPSWPRSIDGRKPKSEWKPGKQEYAVMVTIAVVSLMVALDATILVPVLPTLAVDLGGTTSEAFWAGTSYLLTCAVFQPFIAAMLLLSITFFFLGTLLCAPLAHSFTVLLAGRSLQGIGGGGIIAMGQVIFADIIPLRQRPNYFSIVLAAWALGTVLGPLIGGVFVERATWRWCFYINFPFCALGFIMVPLFVKLETEKSSFVSKLTRIDWIGAFLFIGGTASFLIGLSWAGIQYEWASVQTLAPIFVGINAVTAAIAWEIFYAKEPFIRPRLFSSPSSLAAYACAFLQGFSLFCRLYYVPFYFTAAKFHRPIQSGLGLLPVSILFLPGSVIVGFLTARLGRFRWALWAGWAITALGGGLFLLFDVDTPTPAWAAILCVFGIGNGMILTSINVAIQAISKAEDCGRAAAIMASVAAMYVFMRSLGMSIGVAVGGTTFQNVMSHKLHKLGIPDAIAKNAEAFVHELWELPPTDPVRVGALQAYVQGFHGVFWVITGTTLAGLVISLFIRHHSMDKPLESNFVLQGGAGLRFRKANLATLRRLQRHCPSSLLGSVKKAAIHQMLSNTVSIDSLKRLSRP</sequence>
<keyword evidence="4 6" id="KW-0472">Membrane</keyword>
<dbReference type="Pfam" id="PF07690">
    <property type="entry name" value="MFS_1"/>
    <property type="match status" value="1"/>
</dbReference>
<dbReference type="EMBL" id="KV875099">
    <property type="protein sequence ID" value="OIW27919.1"/>
    <property type="molecule type" value="Genomic_DNA"/>
</dbReference>
<evidence type="ECO:0000256" key="4">
    <source>
        <dbReference type="ARBA" id="ARBA00023136"/>
    </source>
</evidence>
<keyword evidence="3 6" id="KW-1133">Transmembrane helix</keyword>
<gene>
    <name evidence="8" type="ORF">CONLIGDRAFT_705895</name>
</gene>
<dbReference type="Gene3D" id="1.20.1720.10">
    <property type="entry name" value="Multidrug resistance protein D"/>
    <property type="match status" value="1"/>
</dbReference>
<comment type="subcellular location">
    <subcellularLocation>
        <location evidence="1">Membrane</location>
        <topology evidence="1">Multi-pass membrane protein</topology>
    </subcellularLocation>
</comment>
<feature type="transmembrane region" description="Helical" evidence="6">
    <location>
        <begin position="492"/>
        <end position="511"/>
    </location>
</feature>
<feature type="transmembrane region" description="Helical" evidence="6">
    <location>
        <begin position="349"/>
        <end position="368"/>
    </location>
</feature>
<protein>
    <submittedName>
        <fullName evidence="8">MFS general substrate transporter</fullName>
    </submittedName>
</protein>
<feature type="transmembrane region" description="Helical" evidence="6">
    <location>
        <begin position="218"/>
        <end position="237"/>
    </location>
</feature>
<dbReference type="PANTHER" id="PTHR23501">
    <property type="entry name" value="MAJOR FACILITATOR SUPERFAMILY"/>
    <property type="match status" value="1"/>
</dbReference>
<feature type="region of interest" description="Disordered" evidence="5">
    <location>
        <begin position="1"/>
        <end position="20"/>
    </location>
</feature>
<reference evidence="8 9" key="1">
    <citation type="submission" date="2016-10" db="EMBL/GenBank/DDBJ databases">
        <title>Draft genome sequence of Coniochaeta ligniaria NRRL30616, a lignocellulolytic fungus for bioabatement of inhibitors in plant biomass hydrolysates.</title>
        <authorList>
            <consortium name="DOE Joint Genome Institute"/>
            <person name="Jimenez D.J."/>
            <person name="Hector R.E."/>
            <person name="Riley R."/>
            <person name="Sun H."/>
            <person name="Grigoriev I.V."/>
            <person name="Van Elsas J.D."/>
            <person name="Nichols N.N."/>
        </authorList>
    </citation>
    <scope>NUCLEOTIDE SEQUENCE [LARGE SCALE GENOMIC DNA]</scope>
    <source>
        <strain evidence="8 9">NRRL 30616</strain>
    </source>
</reference>
<evidence type="ECO:0000256" key="2">
    <source>
        <dbReference type="ARBA" id="ARBA00022692"/>
    </source>
</evidence>
<evidence type="ECO:0000256" key="1">
    <source>
        <dbReference type="ARBA" id="ARBA00004141"/>
    </source>
</evidence>
<dbReference type="GO" id="GO:0022857">
    <property type="term" value="F:transmembrane transporter activity"/>
    <property type="evidence" value="ECO:0007669"/>
    <property type="project" value="InterPro"/>
</dbReference>
<feature type="transmembrane region" description="Helical" evidence="6">
    <location>
        <begin position="374"/>
        <end position="399"/>
    </location>
</feature>
<name>A0A1J7IK29_9PEZI</name>
<evidence type="ECO:0000256" key="5">
    <source>
        <dbReference type="SAM" id="MobiDB-lite"/>
    </source>
</evidence>
<feature type="transmembrane region" description="Helical" evidence="6">
    <location>
        <begin position="122"/>
        <end position="140"/>
    </location>
</feature>
<evidence type="ECO:0000256" key="6">
    <source>
        <dbReference type="SAM" id="Phobius"/>
    </source>
</evidence>
<organism evidence="8 9">
    <name type="scientific">Coniochaeta ligniaria NRRL 30616</name>
    <dbReference type="NCBI Taxonomy" id="1408157"/>
    <lineage>
        <taxon>Eukaryota</taxon>
        <taxon>Fungi</taxon>
        <taxon>Dikarya</taxon>
        <taxon>Ascomycota</taxon>
        <taxon>Pezizomycotina</taxon>
        <taxon>Sordariomycetes</taxon>
        <taxon>Sordariomycetidae</taxon>
        <taxon>Coniochaetales</taxon>
        <taxon>Coniochaetaceae</taxon>
        <taxon>Coniochaeta</taxon>
    </lineage>
</organism>
<keyword evidence="9" id="KW-1185">Reference proteome</keyword>
<proteinExistence type="predicted"/>
<dbReference type="OrthoDB" id="2351791at2759"/>
<accession>A0A1J7IK29</accession>
<dbReference type="PANTHER" id="PTHR23501:SF94">
    <property type="entry name" value="MAJOR FACILITATOR SUPERFAMILY (MFS) PROFILE DOMAIN-CONTAINING PROTEIN"/>
    <property type="match status" value="1"/>
</dbReference>
<dbReference type="Proteomes" id="UP000182658">
    <property type="component" value="Unassembled WGS sequence"/>
</dbReference>
<evidence type="ECO:0000313" key="9">
    <source>
        <dbReference type="Proteomes" id="UP000182658"/>
    </source>
</evidence>
<feature type="domain" description="Major facilitator superfamily (MFS) profile" evidence="7">
    <location>
        <begin position="1"/>
        <end position="516"/>
    </location>
</feature>
<evidence type="ECO:0000313" key="8">
    <source>
        <dbReference type="EMBL" id="OIW27919.1"/>
    </source>
</evidence>
<feature type="transmembrane region" description="Helical" evidence="6">
    <location>
        <begin position="147"/>
        <end position="168"/>
    </location>
</feature>
<evidence type="ECO:0000259" key="7">
    <source>
        <dbReference type="PROSITE" id="PS50850"/>
    </source>
</evidence>
<dbReference type="InterPro" id="IPR036259">
    <property type="entry name" value="MFS_trans_sf"/>
</dbReference>
<dbReference type="PROSITE" id="PS50850">
    <property type="entry name" value="MFS"/>
    <property type="match status" value="1"/>
</dbReference>
<feature type="transmembrane region" description="Helical" evidence="6">
    <location>
        <begin position="174"/>
        <end position="197"/>
    </location>
</feature>
<keyword evidence="2 6" id="KW-0812">Transmembrane</keyword>
<dbReference type="FunCoup" id="A0A1J7IK29">
    <property type="interactions" value="29"/>
</dbReference>
<feature type="transmembrane region" description="Helical" evidence="6">
    <location>
        <begin position="29"/>
        <end position="53"/>
    </location>
</feature>
<feature type="transmembrane region" description="Helical" evidence="6">
    <location>
        <begin position="284"/>
        <end position="303"/>
    </location>
</feature>
<feature type="transmembrane region" description="Helical" evidence="6">
    <location>
        <begin position="411"/>
        <end position="436"/>
    </location>
</feature>
<dbReference type="SUPFAM" id="SSF103473">
    <property type="entry name" value="MFS general substrate transporter"/>
    <property type="match status" value="1"/>
</dbReference>
<evidence type="ECO:0000256" key="3">
    <source>
        <dbReference type="ARBA" id="ARBA00022989"/>
    </source>
</evidence>
<dbReference type="InterPro" id="IPR020846">
    <property type="entry name" value="MFS_dom"/>
</dbReference>
<dbReference type="AlphaFoldDB" id="A0A1J7IK29"/>